<dbReference type="PROSITE" id="PS50066">
    <property type="entry name" value="MADS_BOX_2"/>
    <property type="match status" value="1"/>
</dbReference>
<dbReference type="EMBL" id="JBBPBM010000006">
    <property type="protein sequence ID" value="KAK8579748.1"/>
    <property type="molecule type" value="Genomic_DNA"/>
</dbReference>
<feature type="domain" description="MADS-box" evidence="7">
    <location>
        <begin position="1"/>
        <end position="50"/>
    </location>
</feature>
<dbReference type="SUPFAM" id="SSF55455">
    <property type="entry name" value="SRF-like"/>
    <property type="match status" value="1"/>
</dbReference>
<evidence type="ECO:0000256" key="5">
    <source>
        <dbReference type="ARBA" id="ARBA00023242"/>
    </source>
</evidence>
<organism evidence="8 9">
    <name type="scientific">Hibiscus sabdariffa</name>
    <name type="common">roselle</name>
    <dbReference type="NCBI Taxonomy" id="183260"/>
    <lineage>
        <taxon>Eukaryota</taxon>
        <taxon>Viridiplantae</taxon>
        <taxon>Streptophyta</taxon>
        <taxon>Embryophyta</taxon>
        <taxon>Tracheophyta</taxon>
        <taxon>Spermatophyta</taxon>
        <taxon>Magnoliopsida</taxon>
        <taxon>eudicotyledons</taxon>
        <taxon>Gunneridae</taxon>
        <taxon>Pentapetalae</taxon>
        <taxon>rosids</taxon>
        <taxon>malvids</taxon>
        <taxon>Malvales</taxon>
        <taxon>Malvaceae</taxon>
        <taxon>Malvoideae</taxon>
        <taxon>Hibiscus</taxon>
    </lineage>
</organism>
<evidence type="ECO:0000259" key="7">
    <source>
        <dbReference type="PROSITE" id="PS50066"/>
    </source>
</evidence>
<gene>
    <name evidence="8" type="ORF">V6N12_070058</name>
</gene>
<keyword evidence="6" id="KW-0175">Coiled coil</keyword>
<evidence type="ECO:0000256" key="3">
    <source>
        <dbReference type="ARBA" id="ARBA00023125"/>
    </source>
</evidence>
<dbReference type="InterPro" id="IPR002100">
    <property type="entry name" value="TF_MADSbox"/>
</dbReference>
<dbReference type="Pfam" id="PF00319">
    <property type="entry name" value="SRF-TF"/>
    <property type="match status" value="1"/>
</dbReference>
<evidence type="ECO:0000256" key="1">
    <source>
        <dbReference type="ARBA" id="ARBA00004123"/>
    </source>
</evidence>
<dbReference type="InterPro" id="IPR036879">
    <property type="entry name" value="TF_MADSbox_sf"/>
</dbReference>
<dbReference type="CDD" id="cd00266">
    <property type="entry name" value="MADS_SRF_like"/>
    <property type="match status" value="1"/>
</dbReference>
<reference evidence="8 9" key="1">
    <citation type="journal article" date="2024" name="G3 (Bethesda)">
        <title>Genome assembly of Hibiscus sabdariffa L. provides insights into metabolisms of medicinal natural products.</title>
        <authorList>
            <person name="Kim T."/>
        </authorList>
    </citation>
    <scope>NUCLEOTIDE SEQUENCE [LARGE SCALE GENOMIC DNA]</scope>
    <source>
        <strain evidence="8">TK-2024</strain>
        <tissue evidence="8">Old leaves</tissue>
    </source>
</reference>
<keyword evidence="2" id="KW-0805">Transcription regulation</keyword>
<evidence type="ECO:0000313" key="9">
    <source>
        <dbReference type="Proteomes" id="UP001472677"/>
    </source>
</evidence>
<evidence type="ECO:0000256" key="6">
    <source>
        <dbReference type="SAM" id="Coils"/>
    </source>
</evidence>
<dbReference type="InterPro" id="IPR033897">
    <property type="entry name" value="SRF-like_MADS-box"/>
</dbReference>
<name>A0ABR2FFN0_9ROSI</name>
<dbReference type="SMART" id="SM00432">
    <property type="entry name" value="MADS"/>
    <property type="match status" value="1"/>
</dbReference>
<keyword evidence="3" id="KW-0238">DNA-binding</keyword>
<keyword evidence="9" id="KW-1185">Reference proteome</keyword>
<dbReference type="PANTHER" id="PTHR11945">
    <property type="entry name" value="MADS BOX PROTEIN"/>
    <property type="match status" value="1"/>
</dbReference>
<dbReference type="Proteomes" id="UP001472677">
    <property type="component" value="Unassembled WGS sequence"/>
</dbReference>
<protein>
    <recommendedName>
        <fullName evidence="7">MADS-box domain-containing protein</fullName>
    </recommendedName>
</protein>
<evidence type="ECO:0000313" key="8">
    <source>
        <dbReference type="EMBL" id="KAK8579748.1"/>
    </source>
</evidence>
<sequence>MGRRKTKYELITNEYARKATLKKRKAGLLKKLSELTTLCAVPACAIIFSSYDAQPDVWPSRTEACQVLEKLESVPEKQRGKNMMDQTILLKRNILQLNDRLEKQQKKNQELEKELALVESMAGESNCDWNNLEQLNELSCRLQENIKFVSDMIELKGV</sequence>
<dbReference type="Gene3D" id="3.40.1810.10">
    <property type="entry name" value="Transcription factor, MADS-box"/>
    <property type="match status" value="1"/>
</dbReference>
<evidence type="ECO:0000256" key="2">
    <source>
        <dbReference type="ARBA" id="ARBA00023015"/>
    </source>
</evidence>
<evidence type="ECO:0000256" key="4">
    <source>
        <dbReference type="ARBA" id="ARBA00023163"/>
    </source>
</evidence>
<keyword evidence="5" id="KW-0539">Nucleus</keyword>
<feature type="coiled-coil region" evidence="6">
    <location>
        <begin position="94"/>
        <end position="121"/>
    </location>
</feature>
<dbReference type="PANTHER" id="PTHR11945:SF505">
    <property type="entry name" value="MADS-BOX DOMAIN-CONTAINING PROTEIN"/>
    <property type="match status" value="1"/>
</dbReference>
<dbReference type="PRINTS" id="PR00404">
    <property type="entry name" value="MADSDOMAIN"/>
</dbReference>
<comment type="subcellular location">
    <subcellularLocation>
        <location evidence="1">Nucleus</location>
    </subcellularLocation>
</comment>
<accession>A0ABR2FFN0</accession>
<comment type="caution">
    <text evidence="8">The sequence shown here is derived from an EMBL/GenBank/DDBJ whole genome shotgun (WGS) entry which is preliminary data.</text>
</comment>
<proteinExistence type="predicted"/>
<keyword evidence="4" id="KW-0804">Transcription</keyword>